<feature type="region of interest" description="Disordered" evidence="7">
    <location>
        <begin position="1"/>
        <end position="34"/>
    </location>
</feature>
<feature type="transmembrane region" description="Helical" evidence="8">
    <location>
        <begin position="337"/>
        <end position="362"/>
    </location>
</feature>
<dbReference type="SUPFAM" id="SSF103473">
    <property type="entry name" value="MFS general substrate transporter"/>
    <property type="match status" value="1"/>
</dbReference>
<feature type="transmembrane region" description="Helical" evidence="8">
    <location>
        <begin position="374"/>
        <end position="393"/>
    </location>
</feature>
<evidence type="ECO:0000313" key="11">
    <source>
        <dbReference type="Proteomes" id="UP001149074"/>
    </source>
</evidence>
<evidence type="ECO:0000256" key="2">
    <source>
        <dbReference type="ARBA" id="ARBA00006727"/>
    </source>
</evidence>
<dbReference type="GO" id="GO:0016020">
    <property type="term" value="C:membrane"/>
    <property type="evidence" value="ECO:0007669"/>
    <property type="project" value="UniProtKB-SubCell"/>
</dbReference>
<dbReference type="CDD" id="cd17352">
    <property type="entry name" value="MFS_MCT_SLC16"/>
    <property type="match status" value="1"/>
</dbReference>
<feature type="transmembrane region" description="Helical" evidence="8">
    <location>
        <begin position="81"/>
        <end position="104"/>
    </location>
</feature>
<dbReference type="GeneID" id="81359358"/>
<dbReference type="InterPro" id="IPR011701">
    <property type="entry name" value="MFS"/>
</dbReference>
<comment type="similarity">
    <text evidence="2">Belongs to the major facilitator superfamily. Monocarboxylate porter (TC 2.A.1.13) family.</text>
</comment>
<feature type="transmembrane region" description="Helical" evidence="8">
    <location>
        <begin position="203"/>
        <end position="224"/>
    </location>
</feature>
<accession>A0A9W9K133</accession>
<feature type="transmembrane region" description="Helical" evidence="8">
    <location>
        <begin position="45"/>
        <end position="69"/>
    </location>
</feature>
<name>A0A9W9K133_9EURO</name>
<feature type="transmembrane region" description="Helical" evidence="8">
    <location>
        <begin position="172"/>
        <end position="197"/>
    </location>
</feature>
<reference evidence="10" key="1">
    <citation type="submission" date="2022-11" db="EMBL/GenBank/DDBJ databases">
        <authorList>
            <person name="Petersen C."/>
        </authorList>
    </citation>
    <scope>NUCLEOTIDE SEQUENCE</scope>
    <source>
        <strain evidence="10">IBT 30761</strain>
    </source>
</reference>
<protein>
    <recommendedName>
        <fullName evidence="9">Major facilitator superfamily (MFS) profile domain-containing protein</fullName>
    </recommendedName>
</protein>
<dbReference type="Pfam" id="PF07690">
    <property type="entry name" value="MFS_1"/>
    <property type="match status" value="1"/>
</dbReference>
<keyword evidence="3" id="KW-0813">Transport</keyword>
<evidence type="ECO:0000256" key="5">
    <source>
        <dbReference type="ARBA" id="ARBA00022989"/>
    </source>
</evidence>
<evidence type="ECO:0000256" key="8">
    <source>
        <dbReference type="SAM" id="Phobius"/>
    </source>
</evidence>
<gene>
    <name evidence="10" type="ORF">N7532_007887</name>
</gene>
<dbReference type="RefSeq" id="XP_056471185.1">
    <property type="nucleotide sequence ID" value="XM_056620379.1"/>
</dbReference>
<keyword evidence="5 8" id="KW-1133">Transmembrane helix</keyword>
<feature type="transmembrane region" description="Helical" evidence="8">
    <location>
        <begin position="116"/>
        <end position="134"/>
    </location>
</feature>
<evidence type="ECO:0000259" key="9">
    <source>
        <dbReference type="PROSITE" id="PS50850"/>
    </source>
</evidence>
<feature type="transmembrane region" description="Helical" evidence="8">
    <location>
        <begin position="405"/>
        <end position="428"/>
    </location>
</feature>
<evidence type="ECO:0000256" key="7">
    <source>
        <dbReference type="SAM" id="MobiDB-lite"/>
    </source>
</evidence>
<keyword evidence="11" id="KW-1185">Reference proteome</keyword>
<dbReference type="PANTHER" id="PTHR11360:SF224">
    <property type="entry name" value="MAJOR FACILITATOR SUPERFAMILY (MFS) PROFILE DOMAIN-CONTAINING PROTEIN-RELATED"/>
    <property type="match status" value="1"/>
</dbReference>
<comment type="caution">
    <text evidence="10">The sequence shown here is derived from an EMBL/GenBank/DDBJ whole genome shotgun (WGS) entry which is preliminary data.</text>
</comment>
<dbReference type="PROSITE" id="PS50850">
    <property type="entry name" value="MFS"/>
    <property type="match status" value="1"/>
</dbReference>
<dbReference type="Gene3D" id="1.20.1250.20">
    <property type="entry name" value="MFS general substrate transporter like domains"/>
    <property type="match status" value="1"/>
</dbReference>
<feature type="transmembrane region" description="Helical" evidence="8">
    <location>
        <begin position="283"/>
        <end position="300"/>
    </location>
</feature>
<comment type="subcellular location">
    <subcellularLocation>
        <location evidence="1">Membrane</location>
        <topology evidence="1">Multi-pass membrane protein</topology>
    </subcellularLocation>
</comment>
<dbReference type="Proteomes" id="UP001149074">
    <property type="component" value="Unassembled WGS sequence"/>
</dbReference>
<dbReference type="InterPro" id="IPR036259">
    <property type="entry name" value="MFS_trans_sf"/>
</dbReference>
<evidence type="ECO:0000256" key="4">
    <source>
        <dbReference type="ARBA" id="ARBA00022692"/>
    </source>
</evidence>
<dbReference type="GO" id="GO:0022857">
    <property type="term" value="F:transmembrane transporter activity"/>
    <property type="evidence" value="ECO:0007669"/>
    <property type="project" value="InterPro"/>
</dbReference>
<keyword evidence="6 8" id="KW-0472">Membrane</keyword>
<dbReference type="InterPro" id="IPR050327">
    <property type="entry name" value="Proton-linked_MCT"/>
</dbReference>
<evidence type="ECO:0000256" key="1">
    <source>
        <dbReference type="ARBA" id="ARBA00004141"/>
    </source>
</evidence>
<dbReference type="InterPro" id="IPR020846">
    <property type="entry name" value="MFS_dom"/>
</dbReference>
<feature type="domain" description="Major facilitator superfamily (MFS) profile" evidence="9">
    <location>
        <begin position="45"/>
        <end position="436"/>
    </location>
</feature>
<evidence type="ECO:0000256" key="6">
    <source>
        <dbReference type="ARBA" id="ARBA00023136"/>
    </source>
</evidence>
<feature type="transmembrane region" description="Helical" evidence="8">
    <location>
        <begin position="312"/>
        <end position="331"/>
    </location>
</feature>
<evidence type="ECO:0000256" key="3">
    <source>
        <dbReference type="ARBA" id="ARBA00022448"/>
    </source>
</evidence>
<organism evidence="10 11">
    <name type="scientific">Penicillium argentinense</name>
    <dbReference type="NCBI Taxonomy" id="1131581"/>
    <lineage>
        <taxon>Eukaryota</taxon>
        <taxon>Fungi</taxon>
        <taxon>Dikarya</taxon>
        <taxon>Ascomycota</taxon>
        <taxon>Pezizomycotina</taxon>
        <taxon>Eurotiomycetes</taxon>
        <taxon>Eurotiomycetidae</taxon>
        <taxon>Eurotiales</taxon>
        <taxon>Aspergillaceae</taxon>
        <taxon>Penicillium</taxon>
    </lineage>
</organism>
<feature type="transmembrane region" description="Helical" evidence="8">
    <location>
        <begin position="248"/>
        <end position="271"/>
    </location>
</feature>
<feature type="transmembrane region" description="Helical" evidence="8">
    <location>
        <begin position="140"/>
        <end position="160"/>
    </location>
</feature>
<dbReference type="OrthoDB" id="5667at2759"/>
<dbReference type="PANTHER" id="PTHR11360">
    <property type="entry name" value="MONOCARBOXYLATE TRANSPORTER"/>
    <property type="match status" value="1"/>
</dbReference>
<dbReference type="AlphaFoldDB" id="A0A9W9K133"/>
<sequence>MATRSSITLQTLRDSSQEIPTRTESTIEKPNSPFQSDFPEGGKHAWLTVAGASACLFVSFGWVNCVGIFQEYYQTHQLKEYTASEIAWIPSLQVFFMIFSGLFVGKIYDDYGPRPLLLAGTFFHVFGLMMASLAKTYYQILLSQAFCSAIGASMVFYPSFTTVSTWFLAKRGAAMGLVVSGSSLGGVIFPIMLIHLIPEVGFAWSMRICAFLILALLAFANATMRSRVPPTKRPFEVMALLRPFKEPTFLLLTAAVFFFYWGMFIPITFIVEHALSHGMSLHLANYLVPILNGASIFGRTVPNALADKVGHFNVMIVMSGFTAILILALWLPATGNAAIIIFAALFGIGSGAGVGLTPALCAKISPLPEIGTRTGAAFSISAIAALTGSPIGGKLVADEHGSFKYAIVFGGVSCAIGCMLFIATRASLVGMKMAKM</sequence>
<keyword evidence="4 8" id="KW-0812">Transmembrane</keyword>
<evidence type="ECO:0000313" key="10">
    <source>
        <dbReference type="EMBL" id="KAJ5089203.1"/>
    </source>
</evidence>
<reference evidence="10" key="2">
    <citation type="journal article" date="2023" name="IMA Fungus">
        <title>Comparative genomic study of the Penicillium genus elucidates a diverse pangenome and 15 lateral gene transfer events.</title>
        <authorList>
            <person name="Petersen C."/>
            <person name="Sorensen T."/>
            <person name="Nielsen M.R."/>
            <person name="Sondergaard T.E."/>
            <person name="Sorensen J.L."/>
            <person name="Fitzpatrick D.A."/>
            <person name="Frisvad J.C."/>
            <person name="Nielsen K.L."/>
        </authorList>
    </citation>
    <scope>NUCLEOTIDE SEQUENCE</scope>
    <source>
        <strain evidence="10">IBT 30761</strain>
    </source>
</reference>
<proteinExistence type="inferred from homology"/>
<dbReference type="EMBL" id="JAPQKI010000009">
    <property type="protein sequence ID" value="KAJ5089203.1"/>
    <property type="molecule type" value="Genomic_DNA"/>
</dbReference>